<evidence type="ECO:0000256" key="3">
    <source>
        <dbReference type="ARBA" id="ARBA00023242"/>
    </source>
</evidence>
<keyword evidence="3" id="KW-0539">Nucleus</keyword>
<keyword evidence="5" id="KW-1185">Reference proteome</keyword>
<dbReference type="PANTHER" id="PTHR12900">
    <property type="entry name" value="MITOTIC AND DNA DAMAGE CHECKPOINT PROTEIN HUS1"/>
    <property type="match status" value="1"/>
</dbReference>
<accession>A0ABM1NEM3</accession>
<name>A0ABM1NEM3_NICVS</name>
<evidence type="ECO:0000313" key="5">
    <source>
        <dbReference type="Proteomes" id="UP000695000"/>
    </source>
</evidence>
<proteinExistence type="inferred from homology"/>
<evidence type="ECO:0000256" key="2">
    <source>
        <dbReference type="ARBA" id="ARBA00005563"/>
    </source>
</evidence>
<evidence type="ECO:0000313" key="6">
    <source>
        <dbReference type="RefSeq" id="XP_017785273.1"/>
    </source>
</evidence>
<reference evidence="6" key="1">
    <citation type="submission" date="2025-08" db="UniProtKB">
        <authorList>
            <consortium name="RefSeq"/>
        </authorList>
    </citation>
    <scope>IDENTIFICATION</scope>
    <source>
        <tissue evidence="6">Whole Larva</tissue>
    </source>
</reference>
<organism evidence="5 6">
    <name type="scientific">Nicrophorus vespilloides</name>
    <name type="common">Boreal carrion beetle</name>
    <dbReference type="NCBI Taxonomy" id="110193"/>
    <lineage>
        <taxon>Eukaryota</taxon>
        <taxon>Metazoa</taxon>
        <taxon>Ecdysozoa</taxon>
        <taxon>Arthropoda</taxon>
        <taxon>Hexapoda</taxon>
        <taxon>Insecta</taxon>
        <taxon>Pterygota</taxon>
        <taxon>Neoptera</taxon>
        <taxon>Endopterygota</taxon>
        <taxon>Coleoptera</taxon>
        <taxon>Polyphaga</taxon>
        <taxon>Staphyliniformia</taxon>
        <taxon>Silphidae</taxon>
        <taxon>Nicrophorinae</taxon>
        <taxon>Nicrophorus</taxon>
    </lineage>
</organism>
<protein>
    <recommendedName>
        <fullName evidence="4">Checkpoint protein</fullName>
    </recommendedName>
</protein>
<dbReference type="Proteomes" id="UP000695000">
    <property type="component" value="Unplaced"/>
</dbReference>
<comment type="similarity">
    <text evidence="2 4">Belongs to the HUS1 family.</text>
</comment>
<gene>
    <name evidence="6" type="primary">LOC108568598</name>
</gene>
<dbReference type="PANTHER" id="PTHR12900:SF0">
    <property type="entry name" value="CHECKPOINT PROTEIN"/>
    <property type="match status" value="1"/>
</dbReference>
<dbReference type="Pfam" id="PF04005">
    <property type="entry name" value="Hus1"/>
    <property type="match status" value="1"/>
</dbReference>
<sequence length="294" mass="33243">MKFRGVMIDDYAMKEFMNISNSLSKLSKECVMRLTARKVYFIISTDDAGPKKPFVWCELPMSYYFKDFTFNGESEEFNEIYISFGTAMLAKSLMTLKYNGKSLKLKLTNKQTPCLTVDIEQKSENILSRQCVHDIPVDVITSDEWGDYSEPSYNDFHVSIQLPNLKTIKNIVERMKNISTNLIVSATESGKLILKVKTPMVSLSANFPNLSVESFAVGHIPTLSEMHNQNDTNNEDCQAVSAVIDVKKFLMFLTGLHISNCRTICSIVHGQMVKLHLEQPGVSSLQCFLSEITI</sequence>
<dbReference type="InterPro" id="IPR007150">
    <property type="entry name" value="HUS1/Mec3"/>
</dbReference>
<dbReference type="Gene3D" id="3.70.10.10">
    <property type="match status" value="1"/>
</dbReference>
<comment type="subcellular location">
    <subcellularLocation>
        <location evidence="1">Nucleus</location>
    </subcellularLocation>
</comment>
<dbReference type="InterPro" id="IPR016580">
    <property type="entry name" value="HUS1"/>
</dbReference>
<dbReference type="PIRSF" id="PIRSF011312">
    <property type="entry name" value="Cell_cycle_HUS1"/>
    <property type="match status" value="1"/>
</dbReference>
<dbReference type="RefSeq" id="XP_017785273.1">
    <property type="nucleotide sequence ID" value="XM_017929784.1"/>
</dbReference>
<evidence type="ECO:0000256" key="4">
    <source>
        <dbReference type="PIRNR" id="PIRNR011312"/>
    </source>
</evidence>
<evidence type="ECO:0000256" key="1">
    <source>
        <dbReference type="ARBA" id="ARBA00004123"/>
    </source>
</evidence>
<dbReference type="GeneID" id="108568598"/>